<dbReference type="RefSeq" id="WP_186773506.1">
    <property type="nucleotide sequence ID" value="NZ_JACOMF010000077.1"/>
</dbReference>
<dbReference type="EMBL" id="JACOMF010000077">
    <property type="protein sequence ID" value="MBC4018764.1"/>
    <property type="molecule type" value="Genomic_DNA"/>
</dbReference>
<comment type="caution">
    <text evidence="1">The sequence shown here is derived from an EMBL/GenBank/DDBJ whole genome shotgun (WGS) entry which is preliminary data.</text>
</comment>
<reference evidence="1" key="1">
    <citation type="submission" date="2020-08" db="EMBL/GenBank/DDBJ databases">
        <authorList>
            <person name="Hu Y."/>
            <person name="Nguyen S.V."/>
            <person name="Li F."/>
            <person name="Fanning S."/>
        </authorList>
    </citation>
    <scope>NUCLEOTIDE SEQUENCE</scope>
    <source>
        <strain evidence="1">SYSU D8009</strain>
    </source>
</reference>
<name>A0A9X0R2X0_9PROT</name>
<dbReference type="AlphaFoldDB" id="A0A9X0R2X0"/>
<keyword evidence="2" id="KW-1185">Reference proteome</keyword>
<accession>A0A9X0R2X0</accession>
<dbReference type="Proteomes" id="UP000600101">
    <property type="component" value="Unassembled WGS sequence"/>
</dbReference>
<sequence length="314" mass="34787">MIDRALRKFRKALHLATARSVLQTRPIVPTSDRVVLYSMIGSRVLLPYLVAVKSLHARLRMGRVAILDDGTLTAADKALLAHHCGNPEIYSIHTVQTGACPNGGTWERLLTLLAMTAEDYVIQLDSDTLTMGDVSEVVDAIVANRSFTLLGELLDGKRGVLSLPDFMATYNPRGSRVDPAGPAHVQSSIEGNWDQYPDPGAHRYVRGCSGFAGFALGGFKRAEAEAFSRNAEAIVGHDKWRSWGSEQVASNFLIANSRDALLLPYDRYSNYWNEAPGADMRFLHFIGTHRYSTGEYRTRTRQVIAALQSRIRHT</sequence>
<evidence type="ECO:0000313" key="1">
    <source>
        <dbReference type="EMBL" id="MBC4018764.1"/>
    </source>
</evidence>
<evidence type="ECO:0000313" key="2">
    <source>
        <dbReference type="Proteomes" id="UP000600101"/>
    </source>
</evidence>
<protein>
    <submittedName>
        <fullName evidence="1">Uncharacterized protein</fullName>
    </submittedName>
</protein>
<organism evidence="1 2">
    <name type="scientific">Siccirubricoccus deserti</name>
    <dbReference type="NCBI Taxonomy" id="2013562"/>
    <lineage>
        <taxon>Bacteria</taxon>
        <taxon>Pseudomonadati</taxon>
        <taxon>Pseudomonadota</taxon>
        <taxon>Alphaproteobacteria</taxon>
        <taxon>Acetobacterales</taxon>
        <taxon>Roseomonadaceae</taxon>
        <taxon>Siccirubricoccus</taxon>
    </lineage>
</organism>
<gene>
    <name evidence="1" type="ORF">H7965_26245</name>
</gene>
<dbReference type="InterPro" id="IPR029044">
    <property type="entry name" value="Nucleotide-diphossugar_trans"/>
</dbReference>
<proteinExistence type="predicted"/>
<dbReference type="SUPFAM" id="SSF53448">
    <property type="entry name" value="Nucleotide-diphospho-sugar transferases"/>
    <property type="match status" value="1"/>
</dbReference>